<dbReference type="Gene3D" id="2.60.40.3210">
    <property type="entry name" value="Zona pellucida, ZP-N domain"/>
    <property type="match status" value="1"/>
</dbReference>
<dbReference type="Pfam" id="PF00100">
    <property type="entry name" value="Zona_pellucida"/>
    <property type="match status" value="1"/>
</dbReference>
<dbReference type="GO" id="GO:0032190">
    <property type="term" value="F:acrosin binding"/>
    <property type="evidence" value="ECO:0007669"/>
    <property type="project" value="TreeGrafter"/>
</dbReference>
<dbReference type="GO" id="GO:0035803">
    <property type="term" value="P:egg coat formation"/>
    <property type="evidence" value="ECO:0007669"/>
    <property type="project" value="TreeGrafter"/>
</dbReference>
<dbReference type="InterPro" id="IPR055356">
    <property type="entry name" value="ZP-N"/>
</dbReference>
<dbReference type="Gene3D" id="2.60.40.4100">
    <property type="entry name" value="Zona pellucida, ZP-C domain"/>
    <property type="match status" value="1"/>
</dbReference>
<dbReference type="Pfam" id="PF23344">
    <property type="entry name" value="ZP-N"/>
    <property type="match status" value="1"/>
</dbReference>
<dbReference type="PROSITE" id="PS51034">
    <property type="entry name" value="ZP_2"/>
    <property type="match status" value="1"/>
</dbReference>
<dbReference type="GO" id="GO:0031012">
    <property type="term" value="C:extracellular matrix"/>
    <property type="evidence" value="ECO:0007669"/>
    <property type="project" value="TreeGrafter"/>
</dbReference>
<sequence>MIVIKLHHIKISCVAIRLKAAAPEIVDTHQVRDVNLINVSQAALKSDKSPSSVSLQCSVMMASLWQGALLLSLVAAISVYADMKLDCRTDFVTLVWTESRSRADPSLFRLGNCFPTSFTAREAVFSVDLDDCNFRRMVTGHQLMYTNDLTYISSPDSHIVPFTRPVACTYERPKDWYPLSYDPVFNTYGQGDLVFHIGLMNDDFSGPAESSSFPMGSFIPIMASVEQKTHQPLLLLLEECVAAATPELQPESNLYPIITNKGCLVDSQTSRSKFEPRQKSSEIHLSLQAFRFELGKEVFIHCKLVAWDPVGLDSTKKACHYVQGHGWELLDNPSYANLCDCCDSSCKSRRMRSVASGKLGVVQKAVLGPLTITDVNS</sequence>
<dbReference type="OMA" id="MIPIMAS"/>
<evidence type="ECO:0000313" key="3">
    <source>
        <dbReference type="Ensembl" id="ENSSDUP00000016511.1"/>
    </source>
</evidence>
<dbReference type="SMART" id="SM00241">
    <property type="entry name" value="ZP"/>
    <property type="match status" value="1"/>
</dbReference>
<feature type="domain" description="ZP" evidence="2">
    <location>
        <begin position="86"/>
        <end position="326"/>
    </location>
</feature>
<reference evidence="3" key="1">
    <citation type="submission" date="2025-08" db="UniProtKB">
        <authorList>
            <consortium name="Ensembl"/>
        </authorList>
    </citation>
    <scope>IDENTIFICATION</scope>
</reference>
<dbReference type="AlphaFoldDB" id="A0A3B4UCX3"/>
<protein>
    <submittedName>
        <fullName evidence="3">Zona pellucida glycoprotein 3f, tandem duplicate 1</fullName>
    </submittedName>
</protein>
<dbReference type="InterPro" id="IPR042235">
    <property type="entry name" value="ZP-C_dom"/>
</dbReference>
<accession>A0A3B4UCX3</accession>
<dbReference type="Ensembl" id="ENSSDUT00000016817.1">
    <property type="protein sequence ID" value="ENSSDUP00000016511.1"/>
    <property type="gene ID" value="ENSSDUG00000012067.1"/>
</dbReference>
<name>A0A3B4UCX3_SERDU</name>
<evidence type="ECO:0000313" key="4">
    <source>
        <dbReference type="Proteomes" id="UP000261420"/>
    </source>
</evidence>
<dbReference type="InterPro" id="IPR001507">
    <property type="entry name" value="ZP_dom"/>
</dbReference>
<dbReference type="PANTHER" id="PTHR11576">
    <property type="entry name" value="ZONA PELLUCIDA SPERM-BINDING PROTEIN 3"/>
    <property type="match status" value="1"/>
</dbReference>
<keyword evidence="4" id="KW-1185">Reference proteome</keyword>
<dbReference type="GO" id="GO:0007339">
    <property type="term" value="P:binding of sperm to zona pellucida"/>
    <property type="evidence" value="ECO:0007669"/>
    <property type="project" value="TreeGrafter"/>
</dbReference>
<dbReference type="GO" id="GO:2000344">
    <property type="term" value="P:positive regulation of acrosome reaction"/>
    <property type="evidence" value="ECO:0007669"/>
    <property type="project" value="TreeGrafter"/>
</dbReference>
<keyword evidence="1" id="KW-1015">Disulfide bond</keyword>
<dbReference type="InterPro" id="IPR055355">
    <property type="entry name" value="ZP-C"/>
</dbReference>
<dbReference type="PANTHER" id="PTHR11576:SF3">
    <property type="entry name" value="SI:CH211-14A17.6-RELATED"/>
    <property type="match status" value="1"/>
</dbReference>
<dbReference type="GeneTree" id="ENSGT01030000234567"/>
<organism evidence="3 4">
    <name type="scientific">Seriola dumerili</name>
    <name type="common">Greater amberjack</name>
    <name type="synonym">Caranx dumerili</name>
    <dbReference type="NCBI Taxonomy" id="41447"/>
    <lineage>
        <taxon>Eukaryota</taxon>
        <taxon>Metazoa</taxon>
        <taxon>Chordata</taxon>
        <taxon>Craniata</taxon>
        <taxon>Vertebrata</taxon>
        <taxon>Euteleostomi</taxon>
        <taxon>Actinopterygii</taxon>
        <taxon>Neopterygii</taxon>
        <taxon>Teleostei</taxon>
        <taxon>Neoteleostei</taxon>
        <taxon>Acanthomorphata</taxon>
        <taxon>Carangaria</taxon>
        <taxon>Carangiformes</taxon>
        <taxon>Carangidae</taxon>
        <taxon>Seriola</taxon>
    </lineage>
</organism>
<evidence type="ECO:0000256" key="1">
    <source>
        <dbReference type="ARBA" id="ARBA00023157"/>
    </source>
</evidence>
<reference evidence="3" key="2">
    <citation type="submission" date="2025-09" db="UniProtKB">
        <authorList>
            <consortium name="Ensembl"/>
        </authorList>
    </citation>
    <scope>IDENTIFICATION</scope>
</reference>
<evidence type="ECO:0000259" key="2">
    <source>
        <dbReference type="PROSITE" id="PS51034"/>
    </source>
</evidence>
<dbReference type="Proteomes" id="UP000261420">
    <property type="component" value="Unplaced"/>
</dbReference>
<proteinExistence type="predicted"/>
<dbReference type="FunFam" id="2.60.40.4100:FF:000002">
    <property type="entry name" value="Zona pellucida sperm-binding protein 3"/>
    <property type="match status" value="1"/>
</dbReference>